<reference evidence="1 2" key="2">
    <citation type="journal article" date="2019" name="Int. J. Syst. Evol. Microbiol.">
        <title>Description and complete genome sequence of Bradyrhizobium amphicarpaeae sp. nov., harbouring photosystem and nitrogen-fixation genes.</title>
        <authorList>
            <person name="Bromfield E.S.P."/>
            <person name="Cloutier S."/>
            <person name="Nguyen H.D.T."/>
        </authorList>
    </citation>
    <scope>NUCLEOTIDE SEQUENCE [LARGE SCALE GENOMIC DNA]</scope>
    <source>
        <strain evidence="1 2">39S1MB</strain>
    </source>
</reference>
<dbReference type="KEGG" id="brq:CIT40_19235"/>
<dbReference type="InterPro" id="IPR013078">
    <property type="entry name" value="His_Pase_superF_clade-1"/>
</dbReference>
<evidence type="ECO:0000313" key="2">
    <source>
        <dbReference type="Proteomes" id="UP000215884"/>
    </source>
</evidence>
<reference evidence="1 2" key="1">
    <citation type="journal article" date="2017" name="Syst. Appl. Microbiol.">
        <title>Soybeans inoculated with root zone soils of Canadian native legumes harbour diverse and novel Bradyrhizobium spp. that possess agricultural potential.</title>
        <authorList>
            <person name="Bromfield E.S.P."/>
            <person name="Cloutier S."/>
            <person name="Tambong J.T."/>
            <person name="Tran Thi T.V."/>
        </authorList>
    </citation>
    <scope>NUCLEOTIDE SEQUENCE [LARGE SCALE GENOMIC DNA]</scope>
    <source>
        <strain evidence="1 2">39S1MB</strain>
    </source>
</reference>
<dbReference type="Proteomes" id="UP000215884">
    <property type="component" value="Chromosome"/>
</dbReference>
<proteinExistence type="predicted"/>
<dbReference type="PANTHER" id="PTHR48100:SF1">
    <property type="entry name" value="HISTIDINE PHOSPHATASE FAMILY PROTEIN-RELATED"/>
    <property type="match status" value="1"/>
</dbReference>
<dbReference type="PANTHER" id="PTHR48100">
    <property type="entry name" value="BROAD-SPECIFICITY PHOSPHATASE YOR283W-RELATED"/>
    <property type="match status" value="1"/>
</dbReference>
<dbReference type="CDD" id="cd07067">
    <property type="entry name" value="HP_PGM_like"/>
    <property type="match status" value="1"/>
</dbReference>
<keyword evidence="2" id="KW-1185">Reference proteome</keyword>
<dbReference type="InterPro" id="IPR050275">
    <property type="entry name" value="PGM_Phosphatase"/>
</dbReference>
<dbReference type="SUPFAM" id="SSF53254">
    <property type="entry name" value="Phosphoglycerate mutase-like"/>
    <property type="match status" value="1"/>
</dbReference>
<dbReference type="InterPro" id="IPR029033">
    <property type="entry name" value="His_PPase_superfam"/>
</dbReference>
<name>A0A2U8PVS8_9BRAD</name>
<dbReference type="SMART" id="SM00855">
    <property type="entry name" value="PGAM"/>
    <property type="match status" value="1"/>
</dbReference>
<accession>A0A2U8PVS8</accession>
<gene>
    <name evidence="1" type="ORF">CIT40_19235</name>
</gene>
<evidence type="ECO:0000313" key="1">
    <source>
        <dbReference type="EMBL" id="AWM01957.1"/>
    </source>
</evidence>
<organism evidence="1 2">
    <name type="scientific">Bradyrhizobium amphicarpaeae</name>
    <dbReference type="NCBI Taxonomy" id="1404768"/>
    <lineage>
        <taxon>Bacteria</taxon>
        <taxon>Pseudomonadati</taxon>
        <taxon>Pseudomonadota</taxon>
        <taxon>Alphaproteobacteria</taxon>
        <taxon>Hyphomicrobiales</taxon>
        <taxon>Nitrobacteraceae</taxon>
        <taxon>Bradyrhizobium</taxon>
    </lineage>
</organism>
<dbReference type="Pfam" id="PF00300">
    <property type="entry name" value="His_Phos_1"/>
    <property type="match status" value="1"/>
</dbReference>
<dbReference type="GO" id="GO:0016791">
    <property type="term" value="F:phosphatase activity"/>
    <property type="evidence" value="ECO:0007669"/>
    <property type="project" value="TreeGrafter"/>
</dbReference>
<protein>
    <submittedName>
        <fullName evidence="1">Histidine phosphatase family protein</fullName>
    </submittedName>
</protein>
<dbReference type="GO" id="GO:0005737">
    <property type="term" value="C:cytoplasm"/>
    <property type="evidence" value="ECO:0007669"/>
    <property type="project" value="TreeGrafter"/>
</dbReference>
<sequence length="284" mass="31276">MCLAGGPCVSPSGASRDACRATEFQTRFQTVKCLETRCHLTYSDIIRDGRVSMAGADKPNVVTTRWWWVRHAPVRNDGGNIYGQSDLACDTSDTYVFNAVAKVLPRKAVWYSSNLMRTHQTAEAIWAAGYPKPASMPWEADLAEQNLGKWQGMNRAAFIASRPVGSSWFADINEPAPGGESFMDLYNRTRRTIERINVEAAGQDVIAVAHGGTIKAALGLALEGQLEKALSFDIDNCSITRIDHFASPERTVWRLPMVNQQPWIADDAHAAMHQLAGPEVKKLA</sequence>
<dbReference type="Gene3D" id="3.40.50.1240">
    <property type="entry name" value="Phosphoglycerate mutase-like"/>
    <property type="match status" value="1"/>
</dbReference>
<dbReference type="AlphaFoldDB" id="A0A2U8PVS8"/>
<dbReference type="EMBL" id="CP029426">
    <property type="protein sequence ID" value="AWM01957.1"/>
    <property type="molecule type" value="Genomic_DNA"/>
</dbReference>
<dbReference type="OrthoDB" id="8347407at2"/>